<comment type="function">
    <text evidence="7">Catalyzes the specific phosphorylation of arginine residues in a large number of proteins. Is part of the bacterial stress response system. Protein arginine phosphorylation has a physiologically important role and is involved in the regulation of many critical cellular processes, such as protein homeostasis, motility, competence, and stringent and stress responses, by regulating gene expression and protein activity.</text>
</comment>
<dbReference type="Gene3D" id="3.30.590.10">
    <property type="entry name" value="Glutamine synthetase/guanido kinase, catalytic domain"/>
    <property type="match status" value="1"/>
</dbReference>
<evidence type="ECO:0000256" key="5">
    <source>
        <dbReference type="ARBA" id="ARBA00022840"/>
    </source>
</evidence>
<dbReference type="HAMAP" id="MF_00602">
    <property type="entry name" value="Prot_Arg_kinase"/>
    <property type="match status" value="1"/>
</dbReference>
<sequence length="361" mass="41235">MSLHRVMNQVISPWMIEDGPDSDIVMSTRIRLARNIKHYRFPHLMDEEEALTVVDELNEKLDGKAFEQKVPLLTLRMEELQPIHRRVLMEKHVISPYLAQHATYGACMLSDDERISMMVNEEDHIRIQCLFPGLQLEDSLEMANKVDDWIEQEIDYAFDTQLGYLTSCLTNVGTGLRASVMMHLPGLVLTKQLNRIVPAINQLGFVVRGIYGEGSEALGNIFQVSNQMTLGKSEEETISDLKNVVKQIISQERIAREAMKKVSPISLEDRVYRSLGTLMNSRIIDSKEAAKCLSDIRLGMDLSFITNISTHVFNELMILTQPGILQQYAGAPLDTKERDIRRASLIRERLLLEIHKEDEDK</sequence>
<evidence type="ECO:0000256" key="8">
    <source>
        <dbReference type="PROSITE-ProRule" id="PRU00843"/>
    </source>
</evidence>
<dbReference type="GO" id="GO:1990424">
    <property type="term" value="F:protein arginine kinase activity"/>
    <property type="evidence" value="ECO:0007669"/>
    <property type="project" value="UniProtKB-EC"/>
</dbReference>
<dbReference type="EMBL" id="BMFK01000007">
    <property type="protein sequence ID" value="GGE83908.1"/>
    <property type="molecule type" value="Genomic_DNA"/>
</dbReference>
<evidence type="ECO:0000256" key="2">
    <source>
        <dbReference type="ARBA" id="ARBA00022679"/>
    </source>
</evidence>
<dbReference type="GO" id="GO:0005524">
    <property type="term" value="F:ATP binding"/>
    <property type="evidence" value="ECO:0007669"/>
    <property type="project" value="UniProtKB-UniRule"/>
</dbReference>
<organism evidence="10 11">
    <name type="scientific">Priestia taiwanensis</name>
    <dbReference type="NCBI Taxonomy" id="1347902"/>
    <lineage>
        <taxon>Bacteria</taxon>
        <taxon>Bacillati</taxon>
        <taxon>Bacillota</taxon>
        <taxon>Bacilli</taxon>
        <taxon>Bacillales</taxon>
        <taxon>Bacillaceae</taxon>
        <taxon>Priestia</taxon>
    </lineage>
</organism>
<proteinExistence type="inferred from homology"/>
<evidence type="ECO:0000256" key="6">
    <source>
        <dbReference type="ARBA" id="ARBA00051816"/>
    </source>
</evidence>
<dbReference type="GO" id="GO:0004111">
    <property type="term" value="F:creatine kinase activity"/>
    <property type="evidence" value="ECO:0007669"/>
    <property type="project" value="InterPro"/>
</dbReference>
<feature type="domain" description="Phosphagen kinase C-terminal" evidence="9">
    <location>
        <begin position="24"/>
        <end position="255"/>
    </location>
</feature>
<dbReference type="NCBIfam" id="NF002194">
    <property type="entry name" value="PRK01059.1-4"/>
    <property type="match status" value="1"/>
</dbReference>
<dbReference type="InterPro" id="IPR000749">
    <property type="entry name" value="ATP-guanido_PTrfase"/>
</dbReference>
<dbReference type="RefSeq" id="WP_188389972.1">
    <property type="nucleotide sequence ID" value="NZ_BMFK01000007.1"/>
</dbReference>
<feature type="binding site" evidence="7 8">
    <location>
        <begin position="208"/>
        <end position="213"/>
    </location>
    <ligand>
        <name>ATP</name>
        <dbReference type="ChEBI" id="CHEBI:30616"/>
    </ligand>
</feature>
<evidence type="ECO:0000313" key="11">
    <source>
        <dbReference type="Proteomes" id="UP000605259"/>
    </source>
</evidence>
<dbReference type="GO" id="GO:0046314">
    <property type="term" value="P:phosphocreatine biosynthetic process"/>
    <property type="evidence" value="ECO:0007669"/>
    <property type="project" value="InterPro"/>
</dbReference>
<accession>A0A917AX73</accession>
<dbReference type="InterPro" id="IPR023660">
    <property type="entry name" value="Arg_Kinase"/>
</dbReference>
<gene>
    <name evidence="7 10" type="primary">mcsB</name>
    <name evidence="10" type="ORF">GCM10007140_36780</name>
</gene>
<dbReference type="Proteomes" id="UP000605259">
    <property type="component" value="Unassembled WGS sequence"/>
</dbReference>
<feature type="binding site" evidence="7 8">
    <location>
        <begin position="27"/>
        <end position="31"/>
    </location>
    <ligand>
        <name>ATP</name>
        <dbReference type="ChEBI" id="CHEBI:30616"/>
    </ligand>
</feature>
<dbReference type="PROSITE" id="PS51510">
    <property type="entry name" value="PHOSPHAGEN_KINASE_C"/>
    <property type="match status" value="1"/>
</dbReference>
<dbReference type="InterPro" id="IPR022414">
    <property type="entry name" value="ATP-guanido_PTrfase_cat"/>
</dbReference>
<dbReference type="GO" id="GO:0005615">
    <property type="term" value="C:extracellular space"/>
    <property type="evidence" value="ECO:0007669"/>
    <property type="project" value="TreeGrafter"/>
</dbReference>
<evidence type="ECO:0000256" key="1">
    <source>
        <dbReference type="ARBA" id="ARBA00022533"/>
    </source>
</evidence>
<evidence type="ECO:0000313" key="10">
    <source>
        <dbReference type="EMBL" id="GGE83908.1"/>
    </source>
</evidence>
<dbReference type="PANTHER" id="PTHR11547">
    <property type="entry name" value="ARGININE OR CREATINE KINASE"/>
    <property type="match status" value="1"/>
</dbReference>
<dbReference type="Pfam" id="PF00217">
    <property type="entry name" value="ATP-gua_Ptrans"/>
    <property type="match status" value="1"/>
</dbReference>
<dbReference type="CDD" id="cd07930">
    <property type="entry name" value="bacterial_phosphagen_kinase"/>
    <property type="match status" value="1"/>
</dbReference>
<dbReference type="SUPFAM" id="SSF55931">
    <property type="entry name" value="Glutamine synthetase/guanido kinase"/>
    <property type="match status" value="1"/>
</dbReference>
<dbReference type="InterPro" id="IPR014746">
    <property type="entry name" value="Gln_synth/guanido_kin_cat_dom"/>
</dbReference>
<keyword evidence="11" id="KW-1185">Reference proteome</keyword>
<keyword evidence="2 7" id="KW-0808">Transferase</keyword>
<keyword evidence="4 7" id="KW-0418">Kinase</keyword>
<dbReference type="AlphaFoldDB" id="A0A917AX73"/>
<feature type="short sequence motif" description="RDXXRA motif of the pArg binding pocket involved in allosteric regulation" evidence="7">
    <location>
        <begin position="338"/>
        <end position="343"/>
    </location>
</feature>
<evidence type="ECO:0000256" key="3">
    <source>
        <dbReference type="ARBA" id="ARBA00022741"/>
    </source>
</evidence>
<comment type="similarity">
    <text evidence="7 8">Belongs to the ATP:guanido phosphotransferase family.</text>
</comment>
<protein>
    <recommendedName>
        <fullName evidence="7">Protein-arginine kinase</fullName>
        <ecNumber evidence="7">2.7.14.1</ecNumber>
    </recommendedName>
</protein>
<dbReference type="EC" id="2.7.14.1" evidence="7"/>
<comment type="caution">
    <text evidence="10">The sequence shown here is derived from an EMBL/GenBank/DDBJ whole genome shotgun (WGS) entry which is preliminary data.</text>
</comment>
<evidence type="ECO:0000256" key="4">
    <source>
        <dbReference type="ARBA" id="ARBA00022777"/>
    </source>
</evidence>
<evidence type="ECO:0000259" key="9">
    <source>
        <dbReference type="PROSITE" id="PS51510"/>
    </source>
</evidence>
<keyword evidence="1 7" id="KW-0021">Allosteric enzyme</keyword>
<name>A0A917AX73_9BACI</name>
<feature type="binding site" evidence="7 8">
    <location>
        <position position="92"/>
    </location>
    <ligand>
        <name>ATP</name>
        <dbReference type="ChEBI" id="CHEBI:30616"/>
    </ligand>
</feature>
<evidence type="ECO:0000256" key="7">
    <source>
        <dbReference type="HAMAP-Rule" id="MF_00602"/>
    </source>
</evidence>
<reference evidence="10" key="2">
    <citation type="submission" date="2020-09" db="EMBL/GenBank/DDBJ databases">
        <authorList>
            <person name="Sun Q."/>
            <person name="Zhou Y."/>
        </authorList>
    </citation>
    <scope>NUCLEOTIDE SEQUENCE</scope>
    <source>
        <strain evidence="10">CGMCC 1.12698</strain>
    </source>
</reference>
<reference evidence="10" key="1">
    <citation type="journal article" date="2014" name="Int. J. Syst. Evol. Microbiol.">
        <title>Complete genome sequence of Corynebacterium casei LMG S-19264T (=DSM 44701T), isolated from a smear-ripened cheese.</title>
        <authorList>
            <consortium name="US DOE Joint Genome Institute (JGI-PGF)"/>
            <person name="Walter F."/>
            <person name="Albersmeier A."/>
            <person name="Kalinowski J."/>
            <person name="Ruckert C."/>
        </authorList>
    </citation>
    <scope>NUCLEOTIDE SEQUENCE</scope>
    <source>
        <strain evidence="10">CGMCC 1.12698</strain>
    </source>
</reference>
<dbReference type="FunFam" id="3.30.590.10:FF:000007">
    <property type="entry name" value="Protein-arginine kinase"/>
    <property type="match status" value="1"/>
</dbReference>
<dbReference type="PANTHER" id="PTHR11547:SF38">
    <property type="entry name" value="ARGININE KINASE 1-RELATED"/>
    <property type="match status" value="1"/>
</dbReference>
<keyword evidence="5 7" id="KW-0067">ATP-binding</keyword>
<feature type="binding site" evidence="7 8">
    <location>
        <begin position="177"/>
        <end position="181"/>
    </location>
    <ligand>
        <name>ATP</name>
        <dbReference type="ChEBI" id="CHEBI:30616"/>
    </ligand>
</feature>
<keyword evidence="3 7" id="KW-0547">Nucleotide-binding</keyword>
<comment type="activity regulation">
    <text evidence="7">Appears to be allosterically activated by the binding of pArg-containing polypeptides to the pArg-binding pocket localized in the C-terminal domain of McsB.</text>
</comment>
<comment type="catalytic activity">
    <reaction evidence="6 7">
        <text>L-arginyl-[protein] + ATP = N(omega)-phospho-L-arginyl-[protein] + ADP + H(+)</text>
        <dbReference type="Rhea" id="RHEA:43384"/>
        <dbReference type="Rhea" id="RHEA-COMP:10532"/>
        <dbReference type="Rhea" id="RHEA-COMP:10533"/>
        <dbReference type="ChEBI" id="CHEBI:15378"/>
        <dbReference type="ChEBI" id="CHEBI:29965"/>
        <dbReference type="ChEBI" id="CHEBI:30616"/>
        <dbReference type="ChEBI" id="CHEBI:83226"/>
        <dbReference type="ChEBI" id="CHEBI:456216"/>
        <dbReference type="EC" id="2.7.14.1"/>
    </reaction>
</comment>
<feature type="binding site" evidence="7 8">
    <location>
        <position position="126"/>
    </location>
    <ligand>
        <name>ATP</name>
        <dbReference type="ChEBI" id="CHEBI:30616"/>
    </ligand>
</feature>
<dbReference type="NCBIfam" id="NF002195">
    <property type="entry name" value="PRK01059.1-5"/>
    <property type="match status" value="1"/>
</dbReference>